<protein>
    <recommendedName>
        <fullName evidence="4">DUF2280 domain-containing protein</fullName>
    </recommendedName>
</protein>
<reference evidence="3" key="1">
    <citation type="submission" date="2017-05" db="EMBL/GenBank/DDBJ databases">
        <title>Complete and WGS of Bordetella genogroups.</title>
        <authorList>
            <person name="Spilker T."/>
            <person name="Lipuma J."/>
        </authorList>
    </citation>
    <scope>NUCLEOTIDE SEQUENCE [LARGE SCALE GENOMIC DNA]</scope>
    <source>
        <strain evidence="3">AU8256</strain>
    </source>
</reference>
<evidence type="ECO:0008006" key="4">
    <source>
        <dbReference type="Google" id="ProtNLM"/>
    </source>
</evidence>
<comment type="caution">
    <text evidence="2">The sequence shown here is derived from an EMBL/GenBank/DDBJ whole genome shotgun (WGS) entry which is preliminary data.</text>
</comment>
<evidence type="ECO:0000313" key="3">
    <source>
        <dbReference type="Proteomes" id="UP000215633"/>
    </source>
</evidence>
<proteinExistence type="predicted"/>
<keyword evidence="3" id="KW-1185">Reference proteome</keyword>
<dbReference type="EMBL" id="NEVT01000003">
    <property type="protein sequence ID" value="OZI79901.1"/>
    <property type="molecule type" value="Genomic_DNA"/>
</dbReference>
<organism evidence="2 3">
    <name type="scientific">Bordetella genomosp. 2</name>
    <dbReference type="NCBI Taxonomy" id="1983456"/>
    <lineage>
        <taxon>Bacteria</taxon>
        <taxon>Pseudomonadati</taxon>
        <taxon>Pseudomonadota</taxon>
        <taxon>Betaproteobacteria</taxon>
        <taxon>Burkholderiales</taxon>
        <taxon>Alcaligenaceae</taxon>
        <taxon>Bordetella</taxon>
    </lineage>
</organism>
<feature type="region of interest" description="Disordered" evidence="1">
    <location>
        <begin position="122"/>
        <end position="142"/>
    </location>
</feature>
<dbReference type="InterPro" id="IPR018738">
    <property type="entry name" value="DUF2280"/>
</dbReference>
<dbReference type="AlphaFoldDB" id="A0A261W1J0"/>
<accession>A0A261W1J0</accession>
<gene>
    <name evidence="2" type="ORF">CAL24_08300</name>
</gene>
<dbReference type="Pfam" id="PF10045">
    <property type="entry name" value="DUF2280"/>
    <property type="match status" value="1"/>
</dbReference>
<name>A0A261W1J0_9BORD</name>
<evidence type="ECO:0000256" key="1">
    <source>
        <dbReference type="SAM" id="MobiDB-lite"/>
    </source>
</evidence>
<evidence type="ECO:0000313" key="2">
    <source>
        <dbReference type="EMBL" id="OZI79901.1"/>
    </source>
</evidence>
<dbReference type="Proteomes" id="UP000215633">
    <property type="component" value="Unassembled WGS sequence"/>
</dbReference>
<sequence>MARLNDAQKRYIVQALACYDTPAQVAEAVKEEFGLDVHRAQVAQYDPTKVSGQDLAKKWRDLFDDTRKRFRDEVAEIPIADQAYRLRTLQRAMAKAERQGNVAMVSQLLEQAAKEVGGAFTNRHKHEHGGPNGGPIPTANLSKEEFREIARELLDEV</sequence>
<dbReference type="RefSeq" id="WP_094806361.1">
    <property type="nucleotide sequence ID" value="NZ_NEVT01000003.1"/>
</dbReference>